<comment type="subunit">
    <text evidence="9">Interacts (via SNAG domain) with LIMD1 (via LIM domains), WTIP (via LIM domains) and AJUBA (via LIM domains).</text>
</comment>
<dbReference type="GO" id="GO:2000177">
    <property type="term" value="P:regulation of neural precursor cell proliferation"/>
    <property type="evidence" value="ECO:0007669"/>
    <property type="project" value="UniProtKB-ARBA"/>
</dbReference>
<comment type="similarity">
    <text evidence="8">Belongs to the snail C2H2-type zinc-finger protein family.</text>
</comment>
<evidence type="ECO:0000256" key="7">
    <source>
        <dbReference type="ARBA" id="ARBA00023242"/>
    </source>
</evidence>
<dbReference type="EMBL" id="JBEHCU010005772">
    <property type="protein sequence ID" value="KAL1398786.1"/>
    <property type="molecule type" value="Genomic_DNA"/>
</dbReference>
<organism evidence="16 17">
    <name type="scientific">Culex pipiens pipiens</name>
    <name type="common">Northern house mosquito</name>
    <dbReference type="NCBI Taxonomy" id="38569"/>
    <lineage>
        <taxon>Eukaryota</taxon>
        <taxon>Metazoa</taxon>
        <taxon>Ecdysozoa</taxon>
        <taxon>Arthropoda</taxon>
        <taxon>Hexapoda</taxon>
        <taxon>Insecta</taxon>
        <taxon>Pterygota</taxon>
        <taxon>Neoptera</taxon>
        <taxon>Endopterygota</taxon>
        <taxon>Diptera</taxon>
        <taxon>Nematocera</taxon>
        <taxon>Culicoidea</taxon>
        <taxon>Culicidae</taxon>
        <taxon>Culicinae</taxon>
        <taxon>Culicini</taxon>
        <taxon>Culex</taxon>
        <taxon>Culex</taxon>
    </lineage>
</organism>
<keyword evidence="5" id="KW-0862">Zinc</keyword>
<reference evidence="16 17" key="1">
    <citation type="submission" date="2024-05" db="EMBL/GenBank/DDBJ databases">
        <title>Culex pipiens pipiens assembly and annotation.</title>
        <authorList>
            <person name="Alout H."/>
            <person name="Durand T."/>
        </authorList>
    </citation>
    <scope>NUCLEOTIDE SEQUENCE [LARGE SCALE GENOMIC DNA]</scope>
    <source>
        <strain evidence="16">HA-2024</strain>
        <tissue evidence="16">Whole body</tissue>
    </source>
</reference>
<dbReference type="InterPro" id="IPR013087">
    <property type="entry name" value="Znf_C2H2_type"/>
</dbReference>
<dbReference type="GO" id="GO:0045944">
    <property type="term" value="P:positive regulation of transcription by RNA polymerase II"/>
    <property type="evidence" value="ECO:0007669"/>
    <property type="project" value="UniProtKB-ARBA"/>
</dbReference>
<dbReference type="GO" id="GO:0060562">
    <property type="term" value="P:epithelial tube morphogenesis"/>
    <property type="evidence" value="ECO:0007669"/>
    <property type="project" value="UniProtKB-ARBA"/>
</dbReference>
<dbReference type="Gene3D" id="3.30.160.60">
    <property type="entry name" value="Classic Zinc Finger"/>
    <property type="match status" value="4"/>
</dbReference>
<dbReference type="PROSITE" id="PS50157">
    <property type="entry name" value="ZINC_FINGER_C2H2_2"/>
    <property type="match status" value="5"/>
</dbReference>
<keyword evidence="6" id="KW-0238">DNA-binding</keyword>
<feature type="region of interest" description="Disordered" evidence="14">
    <location>
        <begin position="286"/>
        <end position="337"/>
    </location>
</feature>
<dbReference type="SMART" id="SM00355">
    <property type="entry name" value="ZnF_C2H2"/>
    <property type="match status" value="5"/>
</dbReference>
<feature type="domain" description="C2H2-type" evidence="15">
    <location>
        <begin position="420"/>
        <end position="447"/>
    </location>
</feature>
<dbReference type="GO" id="GO:0005634">
    <property type="term" value="C:nucleus"/>
    <property type="evidence" value="ECO:0007669"/>
    <property type="project" value="UniProtKB-SubCell"/>
</dbReference>
<evidence type="ECO:0000313" key="17">
    <source>
        <dbReference type="Proteomes" id="UP001562425"/>
    </source>
</evidence>
<evidence type="ECO:0000256" key="1">
    <source>
        <dbReference type="ARBA" id="ARBA00004123"/>
    </source>
</evidence>
<feature type="region of interest" description="Disordered" evidence="14">
    <location>
        <begin position="217"/>
        <end position="271"/>
    </location>
</feature>
<dbReference type="PANTHER" id="PTHR24388:SF38">
    <property type="entry name" value="PROTEIN SNAIL"/>
    <property type="match status" value="1"/>
</dbReference>
<gene>
    <name evidence="16" type="ORF">pipiens_002341</name>
</gene>
<evidence type="ECO:0000256" key="14">
    <source>
        <dbReference type="SAM" id="MobiDB-lite"/>
    </source>
</evidence>
<evidence type="ECO:0000256" key="13">
    <source>
        <dbReference type="PROSITE-ProRule" id="PRU00042"/>
    </source>
</evidence>
<evidence type="ECO:0000256" key="11">
    <source>
        <dbReference type="ARBA" id="ARBA00073761"/>
    </source>
</evidence>
<proteinExistence type="inferred from homology"/>
<dbReference type="GO" id="GO:0008270">
    <property type="term" value="F:zinc ion binding"/>
    <property type="evidence" value="ECO:0007669"/>
    <property type="project" value="UniProtKB-KW"/>
</dbReference>
<dbReference type="FunFam" id="3.30.160.60:FF:000169">
    <property type="entry name" value="transcriptional repressor scratch 2"/>
    <property type="match status" value="1"/>
</dbReference>
<feature type="compositionally biased region" description="Polar residues" evidence="14">
    <location>
        <begin position="93"/>
        <end position="112"/>
    </location>
</feature>
<dbReference type="AlphaFoldDB" id="A0ABD1DGH1"/>
<feature type="compositionally biased region" description="Low complexity" evidence="14">
    <location>
        <begin position="229"/>
        <end position="256"/>
    </location>
</feature>
<evidence type="ECO:0000256" key="8">
    <source>
        <dbReference type="ARBA" id="ARBA00037948"/>
    </source>
</evidence>
<feature type="domain" description="C2H2-type" evidence="15">
    <location>
        <begin position="448"/>
        <end position="476"/>
    </location>
</feature>
<accession>A0ABD1DGH1</accession>
<name>A0ABD1DGH1_CULPP</name>
<evidence type="ECO:0000256" key="2">
    <source>
        <dbReference type="ARBA" id="ARBA00022723"/>
    </source>
</evidence>
<dbReference type="InterPro" id="IPR036236">
    <property type="entry name" value="Znf_C2H2_sf"/>
</dbReference>
<evidence type="ECO:0000313" key="16">
    <source>
        <dbReference type="EMBL" id="KAL1398786.1"/>
    </source>
</evidence>
<evidence type="ECO:0000256" key="9">
    <source>
        <dbReference type="ARBA" id="ARBA00064979"/>
    </source>
</evidence>
<sequence length="548" mass="58871">MGRRAGTSAEMFAARRFSIQLSDYRNIKCGPNTVISSSSATSAASLNKATATNISHVKANATRHLTPSSDKRKAADKSPSPAAATSTTTTSSQQNSAEGSSTTGRQFPFDTTSPIFRDRSIEETEAAHDLLSLSQSLPPLPAPCVVTILHPGGGNIQQAVEQHGSSAVQPQELNAGVINIVDGNYQCPPGAVIIPCYEITTTTSSVPTVVKTIAATPLTPPTSEHSSDTDSNGSSPSTVVTSSNKRNNRKSSGTSAKKTKSGEQAAVSSTTTKAAAELYTYDDLISSDGRSKNRKKNPSATSKTSDRKQPSPDAKSPTSTEDPQQAAAPSPKGKYKCPECGKQYATSSNLSRHKQTHRSLDSQSAKKCQTCGKAYVSMPALAMHLLTHKLSHSCGVCGKLFSRPWLLQGHLRSHTGEKPYGCGHCGKAFADRSNLRAHMQTHSTDKNFECQRCHKTFALKSYLNKHLESACYKEDDVMQVNGRKIFHSSQDIDRDEARQRQLQLDENSSMTIDVVTTTCDYDGGGDASPDRDDDDDFDEDEDIDVITA</sequence>
<dbReference type="GO" id="GO:0000977">
    <property type="term" value="F:RNA polymerase II transcription regulatory region sequence-specific DNA binding"/>
    <property type="evidence" value="ECO:0007669"/>
    <property type="project" value="UniProtKB-ARBA"/>
</dbReference>
<keyword evidence="17" id="KW-1185">Reference proteome</keyword>
<evidence type="ECO:0000259" key="15">
    <source>
        <dbReference type="PROSITE" id="PS50157"/>
    </source>
</evidence>
<dbReference type="Pfam" id="PF00096">
    <property type="entry name" value="zf-C2H2"/>
    <property type="match status" value="4"/>
</dbReference>
<evidence type="ECO:0000256" key="3">
    <source>
        <dbReference type="ARBA" id="ARBA00022737"/>
    </source>
</evidence>
<comment type="subcellular location">
    <subcellularLocation>
        <location evidence="1">Nucleus</location>
    </subcellularLocation>
</comment>
<dbReference type="PROSITE" id="PS00028">
    <property type="entry name" value="ZINC_FINGER_C2H2_1"/>
    <property type="match status" value="4"/>
</dbReference>
<evidence type="ECO:0000256" key="5">
    <source>
        <dbReference type="ARBA" id="ARBA00022833"/>
    </source>
</evidence>
<dbReference type="PANTHER" id="PTHR24388">
    <property type="entry name" value="ZINC FINGER PROTEIN"/>
    <property type="match status" value="1"/>
</dbReference>
<dbReference type="GO" id="GO:0055059">
    <property type="term" value="P:asymmetric neuroblast division"/>
    <property type="evidence" value="ECO:0007669"/>
    <property type="project" value="UniProtKB-ARBA"/>
</dbReference>
<protein>
    <recommendedName>
        <fullName evidence="11">Escargot/snail protein homolog</fullName>
    </recommendedName>
    <alternativeName>
        <fullName evidence="12">Scratch homolog 1 zinc finger protein</fullName>
    </alternativeName>
    <alternativeName>
        <fullName evidence="10">Transcriptional repressor scratch 1</fullName>
    </alternativeName>
</protein>
<feature type="region of interest" description="Disordered" evidence="14">
    <location>
        <begin position="519"/>
        <end position="548"/>
    </location>
</feature>
<feature type="compositionally biased region" description="Low complexity" evidence="14">
    <location>
        <begin position="77"/>
        <end position="92"/>
    </location>
</feature>
<dbReference type="FunFam" id="3.30.160.60:FF:001484">
    <property type="entry name" value="Uncharacterized protein, isoform B"/>
    <property type="match status" value="1"/>
</dbReference>
<evidence type="ECO:0000256" key="6">
    <source>
        <dbReference type="ARBA" id="ARBA00023125"/>
    </source>
</evidence>
<keyword evidence="4 13" id="KW-0863">Zinc-finger</keyword>
<dbReference type="GO" id="GO:0007417">
    <property type="term" value="P:central nervous system development"/>
    <property type="evidence" value="ECO:0007669"/>
    <property type="project" value="UniProtKB-ARBA"/>
</dbReference>
<dbReference type="FunFam" id="3.30.160.60:FF:000043">
    <property type="entry name" value="Scratch family zinc finger 2"/>
    <property type="match status" value="1"/>
</dbReference>
<evidence type="ECO:0000256" key="10">
    <source>
        <dbReference type="ARBA" id="ARBA00071743"/>
    </source>
</evidence>
<keyword evidence="2" id="KW-0479">Metal-binding</keyword>
<comment type="caution">
    <text evidence="16">The sequence shown here is derived from an EMBL/GenBank/DDBJ whole genome shotgun (WGS) entry which is preliminary data.</text>
</comment>
<dbReference type="SUPFAM" id="SSF57667">
    <property type="entry name" value="beta-beta-alpha zinc fingers"/>
    <property type="match status" value="2"/>
</dbReference>
<feature type="compositionally biased region" description="Acidic residues" evidence="14">
    <location>
        <begin position="531"/>
        <end position="548"/>
    </location>
</feature>
<feature type="domain" description="C2H2-type" evidence="15">
    <location>
        <begin position="392"/>
        <end position="419"/>
    </location>
</feature>
<dbReference type="Pfam" id="PF13912">
    <property type="entry name" value="zf-C2H2_6"/>
    <property type="match status" value="1"/>
</dbReference>
<dbReference type="Proteomes" id="UP001562425">
    <property type="component" value="Unassembled WGS sequence"/>
</dbReference>
<dbReference type="InterPro" id="IPR050527">
    <property type="entry name" value="Snail/Krueppel_Znf"/>
</dbReference>
<evidence type="ECO:0000256" key="12">
    <source>
        <dbReference type="ARBA" id="ARBA00083685"/>
    </source>
</evidence>
<keyword evidence="7" id="KW-0539">Nucleus</keyword>
<dbReference type="FunFam" id="3.30.160.60:FF:000207">
    <property type="entry name" value="zinc finger protein SNAI2"/>
    <property type="match status" value="1"/>
</dbReference>
<feature type="region of interest" description="Disordered" evidence="14">
    <location>
        <begin position="55"/>
        <end position="112"/>
    </location>
</feature>
<keyword evidence="3" id="KW-0677">Repeat</keyword>
<feature type="domain" description="C2H2-type" evidence="15">
    <location>
        <begin position="335"/>
        <end position="362"/>
    </location>
</feature>
<evidence type="ECO:0000256" key="4">
    <source>
        <dbReference type="ARBA" id="ARBA00022771"/>
    </source>
</evidence>
<feature type="domain" description="C2H2-type" evidence="15">
    <location>
        <begin position="366"/>
        <end position="393"/>
    </location>
</feature>